<dbReference type="GO" id="GO:0005230">
    <property type="term" value="F:extracellular ligand-gated monoatomic ion channel activity"/>
    <property type="evidence" value="ECO:0007669"/>
    <property type="project" value="InterPro"/>
</dbReference>
<sequence>MSDSESRRIQSIKVTTLPHKRTAQIEFLYPTLYKFSCTLDLRMFPYDEQSIKVTTLPHKRTAQIEFLYPTLYKFSCTLDLRMFPYDEQ</sequence>
<evidence type="ECO:0000313" key="2">
    <source>
        <dbReference type="WBParaSite" id="BXY_1451100.1"/>
    </source>
</evidence>
<dbReference type="SUPFAM" id="SSF63712">
    <property type="entry name" value="Nicotinic receptor ligand binding domain-like"/>
    <property type="match status" value="1"/>
</dbReference>
<organism evidence="1 2">
    <name type="scientific">Bursaphelenchus xylophilus</name>
    <name type="common">Pinewood nematode worm</name>
    <name type="synonym">Aphelenchoides xylophilus</name>
    <dbReference type="NCBI Taxonomy" id="6326"/>
    <lineage>
        <taxon>Eukaryota</taxon>
        <taxon>Metazoa</taxon>
        <taxon>Ecdysozoa</taxon>
        <taxon>Nematoda</taxon>
        <taxon>Chromadorea</taxon>
        <taxon>Rhabditida</taxon>
        <taxon>Tylenchina</taxon>
        <taxon>Tylenchomorpha</taxon>
        <taxon>Aphelenchoidea</taxon>
        <taxon>Aphelenchoididae</taxon>
        <taxon>Bursaphelenchus</taxon>
    </lineage>
</organism>
<dbReference type="AlphaFoldDB" id="A0A1I7SN74"/>
<dbReference type="GO" id="GO:0016020">
    <property type="term" value="C:membrane"/>
    <property type="evidence" value="ECO:0007669"/>
    <property type="project" value="InterPro"/>
</dbReference>
<dbReference type="Proteomes" id="UP000095284">
    <property type="component" value="Unplaced"/>
</dbReference>
<proteinExistence type="predicted"/>
<reference evidence="2" key="1">
    <citation type="submission" date="2016-11" db="UniProtKB">
        <authorList>
            <consortium name="WormBaseParasite"/>
        </authorList>
    </citation>
    <scope>IDENTIFICATION</scope>
</reference>
<dbReference type="Gene3D" id="2.70.170.10">
    <property type="entry name" value="Neurotransmitter-gated ion-channel ligand-binding domain"/>
    <property type="match status" value="1"/>
</dbReference>
<dbReference type="InterPro" id="IPR036734">
    <property type="entry name" value="Neur_chan_lig-bd_sf"/>
</dbReference>
<evidence type="ECO:0000313" key="1">
    <source>
        <dbReference type="Proteomes" id="UP000095284"/>
    </source>
</evidence>
<accession>A0A1I7SN74</accession>
<dbReference type="WBParaSite" id="BXY_1451100.1">
    <property type="protein sequence ID" value="BXY_1451100.1"/>
    <property type="gene ID" value="BXY_1451100"/>
</dbReference>
<protein>
    <submittedName>
        <fullName evidence="2">Neur_chan_LBD domain-containing protein</fullName>
    </submittedName>
</protein>
<name>A0A1I7SN74_BURXY</name>